<dbReference type="PANTHER" id="PTHR21468:SF1">
    <property type="entry name" value="COILED-COIL DOMAIN-CONTAINING PROTEIN 83"/>
    <property type="match status" value="1"/>
</dbReference>
<name>A0AAV6HB49_9TELE</name>
<keyword evidence="3" id="KW-1185">Reference proteome</keyword>
<dbReference type="InterPro" id="IPR026702">
    <property type="entry name" value="CCDC83"/>
</dbReference>
<evidence type="ECO:0000313" key="2">
    <source>
        <dbReference type="EMBL" id="KAG5284324.1"/>
    </source>
</evidence>
<feature type="coiled-coil region" evidence="1">
    <location>
        <begin position="21"/>
        <end position="162"/>
    </location>
</feature>
<evidence type="ECO:0008006" key="4">
    <source>
        <dbReference type="Google" id="ProtNLM"/>
    </source>
</evidence>
<comment type="caution">
    <text evidence="2">The sequence shown here is derived from an EMBL/GenBank/DDBJ whole genome shotgun (WGS) entry which is preliminary data.</text>
</comment>
<proteinExistence type="predicted"/>
<dbReference type="PANTHER" id="PTHR21468">
    <property type="entry name" value="HSD9"/>
    <property type="match status" value="1"/>
</dbReference>
<reference evidence="2" key="1">
    <citation type="submission" date="2020-10" db="EMBL/GenBank/DDBJ databases">
        <title>Chromosome-scale genome assembly of the Allis shad, Alosa alosa.</title>
        <authorList>
            <person name="Margot Z."/>
            <person name="Christophe K."/>
            <person name="Cabau C."/>
            <person name="Louis A."/>
            <person name="Berthelot C."/>
            <person name="Parey E."/>
            <person name="Roest Crollius H."/>
            <person name="Montfort J."/>
            <person name="Robinson-Rechavi M."/>
            <person name="Bucao C."/>
            <person name="Bouchez O."/>
            <person name="Gislard M."/>
            <person name="Lluch J."/>
            <person name="Milhes M."/>
            <person name="Lampietro C."/>
            <person name="Lopez Roques C."/>
            <person name="Donnadieu C."/>
            <person name="Braasch I."/>
            <person name="Desvignes T."/>
            <person name="Postlethwait J."/>
            <person name="Bobe J."/>
            <person name="Guiguen Y."/>
        </authorList>
    </citation>
    <scope>NUCLEOTIDE SEQUENCE</scope>
    <source>
        <strain evidence="2">M-15738</strain>
        <tissue evidence="2">Blood</tissue>
    </source>
</reference>
<organism evidence="2 3">
    <name type="scientific">Alosa alosa</name>
    <name type="common">allis shad</name>
    <dbReference type="NCBI Taxonomy" id="278164"/>
    <lineage>
        <taxon>Eukaryota</taxon>
        <taxon>Metazoa</taxon>
        <taxon>Chordata</taxon>
        <taxon>Craniata</taxon>
        <taxon>Vertebrata</taxon>
        <taxon>Euteleostomi</taxon>
        <taxon>Actinopterygii</taxon>
        <taxon>Neopterygii</taxon>
        <taxon>Teleostei</taxon>
        <taxon>Clupei</taxon>
        <taxon>Clupeiformes</taxon>
        <taxon>Clupeoidei</taxon>
        <taxon>Clupeidae</taxon>
        <taxon>Alosa</taxon>
    </lineage>
</organism>
<dbReference type="Proteomes" id="UP000823561">
    <property type="component" value="Chromosome 2"/>
</dbReference>
<keyword evidence="1" id="KW-0175">Coiled coil</keyword>
<feature type="coiled-coil region" evidence="1">
    <location>
        <begin position="215"/>
        <end position="242"/>
    </location>
</feature>
<dbReference type="AlphaFoldDB" id="A0AAV6HB49"/>
<sequence length="390" mass="44365">MGKKTSDEDTSLAEAFIHFQMQVKSKEIEEFKEDIAQLEGGKQKLIELRDHLREEQKGHITVLRKQAKEQERKLEQRGEVNKEQVEDALHQNLELSRNKEKELAELNQGLKCLVEQVLALQAEKEIWLQYKHVGRHKDKERIDHLKDEHAGLQKNFEEMAENINRSLEVTFNEIDKKKVQLMDDKKQLASERAIKLLDKNTRQEIKENVWLKKEVGVYKMEVSIMEEAVQKLEEENLKLTGDLFTQRLEDLQISRNVFLTQAAGLGPSDSLTLEETFIKKDPTAVQVRGHMAVVQAAVDGAVTQAESGDRGCSGGYPGAMSEEGWPQDLGPLLYGSQIHLKETMHLGSLEQKLLSVVGQAMPLHTASPDAHCSGGNDWPVTVHIIRNRFQ</sequence>
<dbReference type="EMBL" id="JADWDJ010000002">
    <property type="protein sequence ID" value="KAG5284324.1"/>
    <property type="molecule type" value="Genomic_DNA"/>
</dbReference>
<evidence type="ECO:0000256" key="1">
    <source>
        <dbReference type="SAM" id="Coils"/>
    </source>
</evidence>
<gene>
    <name evidence="2" type="ORF">AALO_G00025460</name>
</gene>
<accession>A0AAV6HB49</accession>
<protein>
    <recommendedName>
        <fullName evidence="4">Coiled-coil domain-containing protein 83</fullName>
    </recommendedName>
</protein>
<evidence type="ECO:0000313" key="3">
    <source>
        <dbReference type="Proteomes" id="UP000823561"/>
    </source>
</evidence>